<sequence length="66" mass="7345">MPLRRLHSPAGLWSRSVHALWLHSPPRRRDYGASLGQQASFVIAGKTLKQAEEEVVGEIKKQLNAA</sequence>
<comment type="caution">
    <text evidence="1">The sequence shown here is derived from an EMBL/GenBank/DDBJ whole genome shotgun (WGS) entry which is preliminary data.</text>
</comment>
<proteinExistence type="predicted"/>
<protein>
    <submittedName>
        <fullName evidence="1">Uncharacterized protein</fullName>
    </submittedName>
</protein>
<gene>
    <name evidence="1" type="ORF">A3C90_02700</name>
</gene>
<evidence type="ECO:0000313" key="2">
    <source>
        <dbReference type="Proteomes" id="UP000177457"/>
    </source>
</evidence>
<dbReference type="Proteomes" id="UP000177457">
    <property type="component" value="Unassembled WGS sequence"/>
</dbReference>
<dbReference type="EMBL" id="MFQE01000028">
    <property type="protein sequence ID" value="OGH73386.1"/>
    <property type="molecule type" value="Genomic_DNA"/>
</dbReference>
<dbReference type="AlphaFoldDB" id="A0A1F6MP22"/>
<name>A0A1F6MP22_9BACT</name>
<reference evidence="1 2" key="1">
    <citation type="journal article" date="2016" name="Nat. Commun.">
        <title>Thousands of microbial genomes shed light on interconnected biogeochemical processes in an aquifer system.</title>
        <authorList>
            <person name="Anantharaman K."/>
            <person name="Brown C.T."/>
            <person name="Hug L.A."/>
            <person name="Sharon I."/>
            <person name="Castelle C.J."/>
            <person name="Probst A.J."/>
            <person name="Thomas B.C."/>
            <person name="Singh A."/>
            <person name="Wilkins M.J."/>
            <person name="Karaoz U."/>
            <person name="Brodie E.L."/>
            <person name="Williams K.H."/>
            <person name="Hubbard S.S."/>
            <person name="Banfield J.F."/>
        </authorList>
    </citation>
    <scope>NUCLEOTIDE SEQUENCE [LARGE SCALE GENOMIC DNA]</scope>
</reference>
<evidence type="ECO:0000313" key="1">
    <source>
        <dbReference type="EMBL" id="OGH73386.1"/>
    </source>
</evidence>
<accession>A0A1F6MP22</accession>
<organism evidence="1 2">
    <name type="scientific">Candidatus Magasanikbacteria bacterium RIFCSPHIGHO2_02_FULL_51_14</name>
    <dbReference type="NCBI Taxonomy" id="1798683"/>
    <lineage>
        <taxon>Bacteria</taxon>
        <taxon>Candidatus Magasanikiibacteriota</taxon>
    </lineage>
</organism>